<proteinExistence type="predicted"/>
<dbReference type="Proteomes" id="UP000593571">
    <property type="component" value="Unassembled WGS sequence"/>
</dbReference>
<dbReference type="AlphaFoldDB" id="A0A7J8DX70"/>
<dbReference type="EMBL" id="JACASE010000011">
    <property type="protein sequence ID" value="KAF6427827.1"/>
    <property type="molecule type" value="Genomic_DNA"/>
</dbReference>
<evidence type="ECO:0000256" key="1">
    <source>
        <dbReference type="SAM" id="MobiDB-lite"/>
    </source>
</evidence>
<feature type="compositionally biased region" description="Low complexity" evidence="1">
    <location>
        <begin position="13"/>
        <end position="23"/>
    </location>
</feature>
<evidence type="ECO:0000313" key="3">
    <source>
        <dbReference type="Proteomes" id="UP000593571"/>
    </source>
</evidence>
<accession>A0A7J8DX70</accession>
<comment type="caution">
    <text evidence="2">The sequence shown here is derived from an EMBL/GenBank/DDBJ whole genome shotgun (WGS) entry which is preliminary data.</text>
</comment>
<sequence length="136" mass="15211">MRNVSSAQREAWRAAAGRSEGAGSYVGCGVPNAQPQHPNAPERLTRSPRSTQSRLMSVQAAQHPARSEHRKPFRVTEGSLQQVWMRKLGLMKPAVEYLLRTPLRKSVLFLSPLPFSKTGKGKKKTQVHVDGRKWRG</sequence>
<evidence type="ECO:0000313" key="2">
    <source>
        <dbReference type="EMBL" id="KAF6427827.1"/>
    </source>
</evidence>
<feature type="region of interest" description="Disordered" evidence="1">
    <location>
        <begin position="1"/>
        <end position="53"/>
    </location>
</feature>
<reference evidence="2 3" key="1">
    <citation type="journal article" date="2020" name="Nature">
        <title>Six reference-quality genomes reveal evolution of bat adaptations.</title>
        <authorList>
            <person name="Jebb D."/>
            <person name="Huang Z."/>
            <person name="Pippel M."/>
            <person name="Hughes G.M."/>
            <person name="Lavrichenko K."/>
            <person name="Devanna P."/>
            <person name="Winkler S."/>
            <person name="Jermiin L.S."/>
            <person name="Skirmuntt E.C."/>
            <person name="Katzourakis A."/>
            <person name="Burkitt-Gray L."/>
            <person name="Ray D.A."/>
            <person name="Sullivan K.A.M."/>
            <person name="Roscito J.G."/>
            <person name="Kirilenko B.M."/>
            <person name="Davalos L.M."/>
            <person name="Corthals A.P."/>
            <person name="Power M.L."/>
            <person name="Jones G."/>
            <person name="Ransome R.D."/>
            <person name="Dechmann D.K.N."/>
            <person name="Locatelli A.G."/>
            <person name="Puechmaille S.J."/>
            <person name="Fedrigo O."/>
            <person name="Jarvis E.D."/>
            <person name="Hiller M."/>
            <person name="Vernes S.C."/>
            <person name="Myers E.W."/>
            <person name="Teeling E.C."/>
        </authorList>
    </citation>
    <scope>NUCLEOTIDE SEQUENCE [LARGE SCALE GENOMIC DNA]</scope>
    <source>
        <strain evidence="2">MRouAeg1</strain>
        <tissue evidence="2">Muscle</tissue>
    </source>
</reference>
<keyword evidence="3" id="KW-1185">Reference proteome</keyword>
<name>A0A7J8DX70_ROUAE</name>
<protein>
    <submittedName>
        <fullName evidence="2">Uncharacterized protein</fullName>
    </submittedName>
</protein>
<organism evidence="2 3">
    <name type="scientific">Rousettus aegyptiacus</name>
    <name type="common">Egyptian fruit bat</name>
    <name type="synonym">Pteropus aegyptiacus</name>
    <dbReference type="NCBI Taxonomy" id="9407"/>
    <lineage>
        <taxon>Eukaryota</taxon>
        <taxon>Metazoa</taxon>
        <taxon>Chordata</taxon>
        <taxon>Craniata</taxon>
        <taxon>Vertebrata</taxon>
        <taxon>Euteleostomi</taxon>
        <taxon>Mammalia</taxon>
        <taxon>Eutheria</taxon>
        <taxon>Laurasiatheria</taxon>
        <taxon>Chiroptera</taxon>
        <taxon>Yinpterochiroptera</taxon>
        <taxon>Pteropodoidea</taxon>
        <taxon>Pteropodidae</taxon>
        <taxon>Rousettinae</taxon>
        <taxon>Rousettus</taxon>
    </lineage>
</organism>
<gene>
    <name evidence="2" type="ORF">HJG63_008315</name>
</gene>